<dbReference type="EC" id="5.4.4.2" evidence="3"/>
<keyword evidence="9" id="KW-1185">Reference proteome</keyword>
<comment type="similarity">
    <text evidence="2">Belongs to the isochorismate synthase family.</text>
</comment>
<dbReference type="Proteomes" id="UP001185984">
    <property type="component" value="Unassembled WGS sequence"/>
</dbReference>
<keyword evidence="4 8" id="KW-0413">Isomerase</keyword>
<reference evidence="9" key="1">
    <citation type="journal article" date="2022" name="J Environ Chem Eng">
        <title>Biodegradation of petroleum oil using a constructed nonpathogenic and heavy metal-tolerant bacterial consortium isolated from marine sponges.</title>
        <authorList>
            <person name="Dechsakulwatana C."/>
            <person name="Rungsihiranrut A."/>
            <person name="Muangchinda C."/>
            <person name="Ningthoujam R."/>
            <person name="Klankeo P."/>
            <person name="Pinyakong O."/>
        </authorList>
    </citation>
    <scope>NUCLEOTIDE SEQUENCE [LARGE SCALE GENOMIC DNA]</scope>
    <source>
        <strain evidence="9">MO2-4</strain>
    </source>
</reference>
<dbReference type="SUPFAM" id="SSF56322">
    <property type="entry name" value="ADC synthase"/>
    <property type="match status" value="1"/>
</dbReference>
<evidence type="ECO:0000259" key="7">
    <source>
        <dbReference type="Pfam" id="PF00425"/>
    </source>
</evidence>
<comment type="catalytic activity">
    <reaction evidence="1">
        <text>chorismate = isochorismate</text>
        <dbReference type="Rhea" id="RHEA:18985"/>
        <dbReference type="ChEBI" id="CHEBI:29748"/>
        <dbReference type="ChEBI" id="CHEBI:29780"/>
        <dbReference type="EC" id="5.4.4.2"/>
    </reaction>
</comment>
<dbReference type="RefSeq" id="WP_317518037.1">
    <property type="nucleotide sequence ID" value="NZ_JAPTHD010000015.1"/>
</dbReference>
<comment type="caution">
    <text evidence="8">The sequence shown here is derived from an EMBL/GenBank/DDBJ whole genome shotgun (WGS) entry which is preliminary data.</text>
</comment>
<dbReference type="PANTHER" id="PTHR42839">
    <property type="entry name" value="ISOCHORISMATE SYNTHASE ENTC"/>
    <property type="match status" value="1"/>
</dbReference>
<evidence type="ECO:0000256" key="2">
    <source>
        <dbReference type="ARBA" id="ARBA00005297"/>
    </source>
</evidence>
<gene>
    <name evidence="8" type="ORF">O0R41_18860</name>
</gene>
<feature type="domain" description="Chorismate-utilising enzyme C-terminal" evidence="7">
    <location>
        <begin position="24"/>
        <end position="284"/>
    </location>
</feature>
<feature type="region of interest" description="Disordered" evidence="6">
    <location>
        <begin position="1"/>
        <end position="24"/>
    </location>
</feature>
<sequence length="305" mass="32237">MLAGSGSSERLASPPVLSPSPSPDHYARTVLQALAQIETGDLHKVVLARQLHGRSDRPVDPVALASRLAQDRSVLTYLVDLSPISGLADNWLVGATPELLIARQGRHIQSNPLAGSAKRSADPWRDEQAGRALLQSEKDIREHALVVDYIMDILAPHCTSLSSKGPALQSTASMWHLGTRIDGELREEGDGAPSAAALAAMLHPTPAVAGVPKAAAMATIAALEPNSRGFYGGAIGWDDAAGDGHWYVALRCAEIRGRDIILHAGAGIVAGSDPDAEVAETQAKFQAMLRAVQLNDMAAQQELDR</sequence>
<proteinExistence type="inferred from homology"/>
<dbReference type="EMBL" id="JAPTHD010000015">
    <property type="protein sequence ID" value="MDV5825669.1"/>
    <property type="molecule type" value="Genomic_DNA"/>
</dbReference>
<dbReference type="Pfam" id="PF00425">
    <property type="entry name" value="Chorismate_bind"/>
    <property type="match status" value="1"/>
</dbReference>
<dbReference type="PANTHER" id="PTHR42839:SF2">
    <property type="entry name" value="ISOCHORISMATE SYNTHASE ENTC"/>
    <property type="match status" value="1"/>
</dbReference>
<evidence type="ECO:0000256" key="6">
    <source>
        <dbReference type="SAM" id="MobiDB-lite"/>
    </source>
</evidence>
<evidence type="ECO:0000256" key="1">
    <source>
        <dbReference type="ARBA" id="ARBA00000799"/>
    </source>
</evidence>
<dbReference type="Gene3D" id="3.60.120.10">
    <property type="entry name" value="Anthranilate synthase"/>
    <property type="match status" value="1"/>
</dbReference>
<dbReference type="InterPro" id="IPR004561">
    <property type="entry name" value="IsoChor_synthase"/>
</dbReference>
<name>A0ABU4A1N0_9SPHN</name>
<evidence type="ECO:0000256" key="4">
    <source>
        <dbReference type="ARBA" id="ARBA00023235"/>
    </source>
</evidence>
<dbReference type="InterPro" id="IPR015890">
    <property type="entry name" value="Chorismate_C"/>
</dbReference>
<feature type="compositionally biased region" description="Polar residues" evidence="6">
    <location>
        <begin position="1"/>
        <end position="10"/>
    </location>
</feature>
<dbReference type="GO" id="GO:0008909">
    <property type="term" value="F:isochorismate synthase activity"/>
    <property type="evidence" value="ECO:0007669"/>
    <property type="project" value="UniProtKB-EC"/>
</dbReference>
<evidence type="ECO:0000313" key="9">
    <source>
        <dbReference type="Proteomes" id="UP001185984"/>
    </source>
</evidence>
<dbReference type="NCBIfam" id="TIGR00543">
    <property type="entry name" value="isochor_syn"/>
    <property type="match status" value="1"/>
</dbReference>
<accession>A0ABU4A1N0</accession>
<evidence type="ECO:0000313" key="8">
    <source>
        <dbReference type="EMBL" id="MDV5825669.1"/>
    </source>
</evidence>
<evidence type="ECO:0000256" key="5">
    <source>
        <dbReference type="ARBA" id="ARBA00041564"/>
    </source>
</evidence>
<evidence type="ECO:0000256" key="3">
    <source>
        <dbReference type="ARBA" id="ARBA00012824"/>
    </source>
</evidence>
<organism evidence="8 9">
    <name type="scientific">Sphingobium naphthae</name>
    <dbReference type="NCBI Taxonomy" id="1886786"/>
    <lineage>
        <taxon>Bacteria</taxon>
        <taxon>Pseudomonadati</taxon>
        <taxon>Pseudomonadota</taxon>
        <taxon>Alphaproteobacteria</taxon>
        <taxon>Sphingomonadales</taxon>
        <taxon>Sphingomonadaceae</taxon>
        <taxon>Sphingobium</taxon>
    </lineage>
</organism>
<dbReference type="InterPro" id="IPR005801">
    <property type="entry name" value="ADC_synthase"/>
</dbReference>
<protein>
    <recommendedName>
        <fullName evidence="3">isochorismate synthase</fullName>
        <ecNumber evidence="3">5.4.4.2</ecNumber>
    </recommendedName>
    <alternativeName>
        <fullName evidence="5">Isochorismate mutase</fullName>
    </alternativeName>
</protein>